<comment type="caution">
    <text evidence="2">The sequence shown here is derived from an EMBL/GenBank/DDBJ whole genome shotgun (WGS) entry which is preliminary data.</text>
</comment>
<accession>A0A4Z2I9B5</accession>
<dbReference type="EMBL" id="SRLO01000113">
    <property type="protein sequence ID" value="TNN74470.1"/>
    <property type="molecule type" value="Genomic_DNA"/>
</dbReference>
<protein>
    <submittedName>
        <fullName evidence="2">Uncharacterized protein</fullName>
    </submittedName>
</protein>
<keyword evidence="3" id="KW-1185">Reference proteome</keyword>
<name>A0A4Z2I9B5_9TELE</name>
<organism evidence="2 3">
    <name type="scientific">Liparis tanakae</name>
    <name type="common">Tanaka's snailfish</name>
    <dbReference type="NCBI Taxonomy" id="230148"/>
    <lineage>
        <taxon>Eukaryota</taxon>
        <taxon>Metazoa</taxon>
        <taxon>Chordata</taxon>
        <taxon>Craniata</taxon>
        <taxon>Vertebrata</taxon>
        <taxon>Euteleostomi</taxon>
        <taxon>Actinopterygii</taxon>
        <taxon>Neopterygii</taxon>
        <taxon>Teleostei</taxon>
        <taxon>Neoteleostei</taxon>
        <taxon>Acanthomorphata</taxon>
        <taxon>Eupercaria</taxon>
        <taxon>Perciformes</taxon>
        <taxon>Cottioidei</taxon>
        <taxon>Cottales</taxon>
        <taxon>Liparidae</taxon>
        <taxon>Liparis</taxon>
    </lineage>
</organism>
<feature type="compositionally biased region" description="Basic and acidic residues" evidence="1">
    <location>
        <begin position="153"/>
        <end position="167"/>
    </location>
</feature>
<sequence>MAGLHARVTHTPTSLTFCADFTGAHKVALVAHQDDGRVRLGLPEEEAELGDAVETPPVSHREHQDTHVTVESGEVLVDTKGHINKTTPRWSRVALRSGDGETGVRRQVIRDPFHDIADEQSVLDLTFLCYKANDEALASEHQKLHRQHGLMPTEDKPGEVNRGFERRDLSDWPARDKASDDLPTPFCPSSTIFSAPPWLWQQGGLLGARDPITVLGYGLFPPQLMFERQRLTLYCELICSCEEEIRLKRTEARNHSFPLIGDAGRFW</sequence>
<reference evidence="2 3" key="1">
    <citation type="submission" date="2019-03" db="EMBL/GenBank/DDBJ databases">
        <title>First draft genome of Liparis tanakae, snailfish: a comprehensive survey of snailfish specific genes.</title>
        <authorList>
            <person name="Kim W."/>
            <person name="Song I."/>
            <person name="Jeong J.-H."/>
            <person name="Kim D."/>
            <person name="Kim S."/>
            <person name="Ryu S."/>
            <person name="Song J.Y."/>
            <person name="Lee S.K."/>
        </authorList>
    </citation>
    <scope>NUCLEOTIDE SEQUENCE [LARGE SCALE GENOMIC DNA]</scope>
    <source>
        <tissue evidence="2">Muscle</tissue>
    </source>
</reference>
<evidence type="ECO:0000313" key="3">
    <source>
        <dbReference type="Proteomes" id="UP000314294"/>
    </source>
</evidence>
<dbReference type="AlphaFoldDB" id="A0A4Z2I9B5"/>
<proteinExistence type="predicted"/>
<dbReference type="Proteomes" id="UP000314294">
    <property type="component" value="Unassembled WGS sequence"/>
</dbReference>
<gene>
    <name evidence="2" type="ORF">EYF80_015250</name>
</gene>
<evidence type="ECO:0000313" key="2">
    <source>
        <dbReference type="EMBL" id="TNN74470.1"/>
    </source>
</evidence>
<feature type="region of interest" description="Disordered" evidence="1">
    <location>
        <begin position="145"/>
        <end position="167"/>
    </location>
</feature>
<evidence type="ECO:0000256" key="1">
    <source>
        <dbReference type="SAM" id="MobiDB-lite"/>
    </source>
</evidence>